<dbReference type="AlphaFoldDB" id="A0A1Z5KA85"/>
<evidence type="ECO:0000313" key="3">
    <source>
        <dbReference type="Proteomes" id="UP000198406"/>
    </source>
</evidence>
<dbReference type="Proteomes" id="UP000198406">
    <property type="component" value="Unassembled WGS sequence"/>
</dbReference>
<accession>A0A1Z5KA85</accession>
<name>A0A1Z5KA85_FISSO</name>
<organism evidence="2 3">
    <name type="scientific">Fistulifera solaris</name>
    <name type="common">Oleaginous diatom</name>
    <dbReference type="NCBI Taxonomy" id="1519565"/>
    <lineage>
        <taxon>Eukaryota</taxon>
        <taxon>Sar</taxon>
        <taxon>Stramenopiles</taxon>
        <taxon>Ochrophyta</taxon>
        <taxon>Bacillariophyta</taxon>
        <taxon>Bacillariophyceae</taxon>
        <taxon>Bacillariophycidae</taxon>
        <taxon>Naviculales</taxon>
        <taxon>Naviculaceae</taxon>
        <taxon>Fistulifera</taxon>
    </lineage>
</organism>
<feature type="region of interest" description="Disordered" evidence="1">
    <location>
        <begin position="22"/>
        <end position="44"/>
    </location>
</feature>
<feature type="compositionally biased region" description="Low complexity" evidence="1">
    <location>
        <begin position="29"/>
        <end position="44"/>
    </location>
</feature>
<evidence type="ECO:0000313" key="2">
    <source>
        <dbReference type="EMBL" id="GAX23065.1"/>
    </source>
</evidence>
<reference evidence="2 3" key="1">
    <citation type="journal article" date="2015" name="Plant Cell">
        <title>Oil accumulation by the oleaginous diatom Fistulifera solaris as revealed by the genome and transcriptome.</title>
        <authorList>
            <person name="Tanaka T."/>
            <person name="Maeda Y."/>
            <person name="Veluchamy A."/>
            <person name="Tanaka M."/>
            <person name="Abida H."/>
            <person name="Marechal E."/>
            <person name="Bowler C."/>
            <person name="Muto M."/>
            <person name="Sunaga Y."/>
            <person name="Tanaka M."/>
            <person name="Yoshino T."/>
            <person name="Taniguchi T."/>
            <person name="Fukuda Y."/>
            <person name="Nemoto M."/>
            <person name="Matsumoto M."/>
            <person name="Wong P.S."/>
            <person name="Aburatani S."/>
            <person name="Fujibuchi W."/>
        </authorList>
    </citation>
    <scope>NUCLEOTIDE SEQUENCE [LARGE SCALE GENOMIC DNA]</scope>
    <source>
        <strain evidence="2 3">JPCC DA0580</strain>
    </source>
</reference>
<sequence length="395" mass="43824">MEQLLKRKLSIIPDERSYKERRVVYSEQSPSSCDSGVSSLDGSSDVSDDDFFICSGLALEERHITSDRICEEDEGLESCFEFLNSKQTILTRLSEVLVREDKYTASTAMKAAKKTCFPSSDLMKEARSVLWNLGLRANAFEPQIVPTLSPKYSLKARKSPKHPAIDVSHCELLPADVWRSRQKAIQSQQKGGTNTLLNLPRSIFCEGQWMAQALVWSAPSMKQQKETDLGDQFLWKVISNPMTQSLGLLPPTGISMENAVDIEEAVSISDEARVVTQSTPPFCVVYANKAFLELSCMQSKDLIIGRPVETIIQVPVPSDICTDTAASDMASHSEKKYLNGRLCLAKDIACQISVTPVVDQNRKNEAHRLNTSSVKSTGKNAGVYSCMSHILIQVY</sequence>
<dbReference type="OrthoDB" id="10624609at2759"/>
<gene>
    <name evidence="2" type="ORF">FisN_15Hh035</name>
</gene>
<comment type="caution">
    <text evidence="2">The sequence shown here is derived from an EMBL/GenBank/DDBJ whole genome shotgun (WGS) entry which is preliminary data.</text>
</comment>
<proteinExistence type="predicted"/>
<keyword evidence="3" id="KW-1185">Reference proteome</keyword>
<evidence type="ECO:0000256" key="1">
    <source>
        <dbReference type="SAM" id="MobiDB-lite"/>
    </source>
</evidence>
<dbReference type="EMBL" id="BDSP01000193">
    <property type="protein sequence ID" value="GAX23065.1"/>
    <property type="molecule type" value="Genomic_DNA"/>
</dbReference>
<protein>
    <submittedName>
        <fullName evidence="2">Uncharacterized protein</fullName>
    </submittedName>
</protein>
<dbReference type="InParanoid" id="A0A1Z5KA85"/>